<reference evidence="2" key="1">
    <citation type="submission" date="2016-10" db="EMBL/GenBank/DDBJ databases">
        <authorList>
            <person name="Varghese N."/>
            <person name="Submissions S."/>
        </authorList>
    </citation>
    <scope>NUCLEOTIDE SEQUENCE [LARGE SCALE GENOMIC DNA]</scope>
    <source>
        <strain evidence="2">DSM 20403</strain>
    </source>
</reference>
<dbReference type="RefSeq" id="WP_046921952.1">
    <property type="nucleotide sequence ID" value="NZ_AYYL01000015.1"/>
</dbReference>
<name>A0A1I2QK66_9LACO</name>
<evidence type="ECO:0000313" key="2">
    <source>
        <dbReference type="Proteomes" id="UP000182635"/>
    </source>
</evidence>
<dbReference type="AlphaFoldDB" id="A0A1I2QK66"/>
<sequence>MKAKKIMAGCLLVLFCMIFANILRVNLSYKEPQRLDYKLNEKVSLENGASMKVESFKFLNTAEYERYIKKNFPNETVEGKEGVKAILVKVKEHGKISGAGDLKQMQLNAGNFQNASAIEFNQTKKDISTYIYEIPSSLMTNDHFKNASKLKYRLVVRCYPKQIFVNLN</sequence>
<gene>
    <name evidence="1" type="ORF">SAMN02910432_00708</name>
</gene>
<protein>
    <submittedName>
        <fullName evidence="1">Uncharacterized protein</fullName>
    </submittedName>
</protein>
<accession>A0A1I2QK66</accession>
<organism evidence="1 2">
    <name type="scientific">Ligilactobacillus ruminis DSM 20403 = NBRC 102161</name>
    <dbReference type="NCBI Taxonomy" id="1423798"/>
    <lineage>
        <taxon>Bacteria</taxon>
        <taxon>Bacillati</taxon>
        <taxon>Bacillota</taxon>
        <taxon>Bacilli</taxon>
        <taxon>Lactobacillales</taxon>
        <taxon>Lactobacillaceae</taxon>
        <taxon>Ligilactobacillus</taxon>
    </lineage>
</organism>
<proteinExistence type="predicted"/>
<dbReference type="EMBL" id="FOPI01000009">
    <property type="protein sequence ID" value="SFG28718.1"/>
    <property type="molecule type" value="Genomic_DNA"/>
</dbReference>
<dbReference type="Proteomes" id="UP000182635">
    <property type="component" value="Unassembled WGS sequence"/>
</dbReference>
<evidence type="ECO:0000313" key="1">
    <source>
        <dbReference type="EMBL" id="SFG28718.1"/>
    </source>
</evidence>